<accession>A0A6J6BHD5</accession>
<protein>
    <submittedName>
        <fullName evidence="1">Unannotated protein</fullName>
    </submittedName>
</protein>
<dbReference type="PROSITE" id="PS51257">
    <property type="entry name" value="PROKAR_LIPOPROTEIN"/>
    <property type="match status" value="1"/>
</dbReference>
<name>A0A6J6BHD5_9ZZZZ</name>
<reference evidence="1" key="1">
    <citation type="submission" date="2020-05" db="EMBL/GenBank/DDBJ databases">
        <authorList>
            <person name="Chiriac C."/>
            <person name="Salcher M."/>
            <person name="Ghai R."/>
            <person name="Kavagutti S V."/>
        </authorList>
    </citation>
    <scope>NUCLEOTIDE SEQUENCE</scope>
</reference>
<sequence>MKKFLAISAIAAALLLTGCSQVGAAATIGDTKITQAVVQGSIDSILAERGKIDISQMELQTGADLNLSQLRFQVLTVLIREVGKDFKIEASKAEIDTRRAAIVEQVGGEAELPKALVGAGIAPQNFDLYLEAVIVSGKISDAIVATGVTQEALGAEITKIVAAKAAQLKVDVNPRYGKWDPINADVVAVDSAGDAVKSTTP</sequence>
<dbReference type="InterPro" id="IPR027304">
    <property type="entry name" value="Trigger_fact/SurA_dom_sf"/>
</dbReference>
<dbReference type="EMBL" id="CAEZSM010000024">
    <property type="protein sequence ID" value="CAB4537608.1"/>
    <property type="molecule type" value="Genomic_DNA"/>
</dbReference>
<gene>
    <name evidence="1" type="ORF">UFOPK1438_00307</name>
</gene>
<dbReference type="SUPFAM" id="SSF109998">
    <property type="entry name" value="Triger factor/SurA peptide-binding domain-like"/>
    <property type="match status" value="1"/>
</dbReference>
<proteinExistence type="predicted"/>
<evidence type="ECO:0000313" key="1">
    <source>
        <dbReference type="EMBL" id="CAB4537608.1"/>
    </source>
</evidence>
<dbReference type="AlphaFoldDB" id="A0A6J6BHD5"/>
<organism evidence="1">
    <name type="scientific">freshwater metagenome</name>
    <dbReference type="NCBI Taxonomy" id="449393"/>
    <lineage>
        <taxon>unclassified sequences</taxon>
        <taxon>metagenomes</taxon>
        <taxon>ecological metagenomes</taxon>
    </lineage>
</organism>